<feature type="signal peptide" evidence="1">
    <location>
        <begin position="1"/>
        <end position="18"/>
    </location>
</feature>
<dbReference type="OrthoDB" id="5395931at2"/>
<keyword evidence="1" id="KW-0732">Signal</keyword>
<proteinExistence type="predicted"/>
<protein>
    <recommendedName>
        <fullName evidence="4">AraC family transcriptional regulator</fullName>
    </recommendedName>
</protein>
<keyword evidence="3" id="KW-1185">Reference proteome</keyword>
<organism evidence="2 3">
    <name type="scientific">Pseudoalteromonas denitrificans DSM 6059</name>
    <dbReference type="NCBI Taxonomy" id="1123010"/>
    <lineage>
        <taxon>Bacteria</taxon>
        <taxon>Pseudomonadati</taxon>
        <taxon>Pseudomonadota</taxon>
        <taxon>Gammaproteobacteria</taxon>
        <taxon>Alteromonadales</taxon>
        <taxon>Pseudoalteromonadaceae</taxon>
        <taxon>Pseudoalteromonas</taxon>
    </lineage>
</organism>
<sequence>MKFKLLTLLMMLSFHSYAEQELSIKDEIAALKKQVIALNRDLFILEEDLLYPASTQVAVYLAMDVGQYFQLDSIELKIDGNSTTHYLYTEKQLNALYKGGVQRLYLGNVSQGEHEITAFFIGTGPNKREYKRATTAKFIKTQDAKAIELKIVDSTGKEQAEFLVSEL</sequence>
<evidence type="ECO:0008006" key="4">
    <source>
        <dbReference type="Google" id="ProtNLM"/>
    </source>
</evidence>
<reference evidence="2 3" key="1">
    <citation type="submission" date="2016-10" db="EMBL/GenBank/DDBJ databases">
        <authorList>
            <person name="de Groot N.N."/>
        </authorList>
    </citation>
    <scope>NUCLEOTIDE SEQUENCE [LARGE SCALE GENOMIC DNA]</scope>
    <source>
        <strain evidence="2 3">DSM 6059</strain>
    </source>
</reference>
<gene>
    <name evidence="2" type="ORF">SAMN02745724_04634</name>
</gene>
<dbReference type="EMBL" id="FOLO01000061">
    <property type="protein sequence ID" value="SFD47853.1"/>
    <property type="molecule type" value="Genomic_DNA"/>
</dbReference>
<feature type="chain" id="PRO_5011790065" description="AraC family transcriptional regulator" evidence="1">
    <location>
        <begin position="19"/>
        <end position="167"/>
    </location>
</feature>
<name>A0A1I1SVB8_9GAMM</name>
<dbReference type="AlphaFoldDB" id="A0A1I1SVB8"/>
<dbReference type="Proteomes" id="UP000198862">
    <property type="component" value="Unassembled WGS sequence"/>
</dbReference>
<evidence type="ECO:0000256" key="1">
    <source>
        <dbReference type="SAM" id="SignalP"/>
    </source>
</evidence>
<dbReference type="STRING" id="1123010.SAMN02745724_04634"/>
<evidence type="ECO:0000313" key="2">
    <source>
        <dbReference type="EMBL" id="SFD47853.1"/>
    </source>
</evidence>
<accession>A0A1I1SVB8</accession>
<dbReference type="RefSeq" id="WP_091990381.1">
    <property type="nucleotide sequence ID" value="NZ_FOLO01000061.1"/>
</dbReference>
<evidence type="ECO:0000313" key="3">
    <source>
        <dbReference type="Proteomes" id="UP000198862"/>
    </source>
</evidence>